<evidence type="ECO:0000256" key="1">
    <source>
        <dbReference type="SAM" id="MobiDB-lite"/>
    </source>
</evidence>
<dbReference type="STRING" id="1817813.A2008_06395"/>
<dbReference type="InterPro" id="IPR002035">
    <property type="entry name" value="VWF_A"/>
</dbReference>
<keyword evidence="2" id="KW-0812">Transmembrane</keyword>
<dbReference type="SUPFAM" id="SSF53300">
    <property type="entry name" value="vWA-like"/>
    <property type="match status" value="1"/>
</dbReference>
<dbReference type="AlphaFoldDB" id="A0A1F7WRN9"/>
<organism evidence="4 5">
    <name type="scientific">Candidatus Wallbacteria bacterium GWC2_49_35</name>
    <dbReference type="NCBI Taxonomy" id="1817813"/>
    <lineage>
        <taxon>Bacteria</taxon>
        <taxon>Candidatus Walliibacteriota</taxon>
    </lineage>
</organism>
<accession>A0A1F7WRN9</accession>
<dbReference type="InterPro" id="IPR036465">
    <property type="entry name" value="vWFA_dom_sf"/>
</dbReference>
<dbReference type="Gene3D" id="3.40.50.410">
    <property type="entry name" value="von Willebrand factor, type A domain"/>
    <property type="match status" value="1"/>
</dbReference>
<feature type="transmembrane region" description="Helical" evidence="2">
    <location>
        <begin position="73"/>
        <end position="94"/>
    </location>
</feature>
<dbReference type="PROSITE" id="PS50234">
    <property type="entry name" value="VWFA"/>
    <property type="match status" value="1"/>
</dbReference>
<dbReference type="InterPro" id="IPR051266">
    <property type="entry name" value="CLCR"/>
</dbReference>
<reference evidence="4 5" key="1">
    <citation type="journal article" date="2016" name="Nat. Commun.">
        <title>Thousands of microbial genomes shed light on interconnected biogeochemical processes in an aquifer system.</title>
        <authorList>
            <person name="Anantharaman K."/>
            <person name="Brown C.T."/>
            <person name="Hug L.A."/>
            <person name="Sharon I."/>
            <person name="Castelle C.J."/>
            <person name="Probst A.J."/>
            <person name="Thomas B.C."/>
            <person name="Singh A."/>
            <person name="Wilkins M.J."/>
            <person name="Karaoz U."/>
            <person name="Brodie E.L."/>
            <person name="Williams K.H."/>
            <person name="Hubbard S.S."/>
            <person name="Banfield J.F."/>
        </authorList>
    </citation>
    <scope>NUCLEOTIDE SEQUENCE [LARGE SCALE GENOMIC DNA]</scope>
</reference>
<dbReference type="PANTHER" id="PTHR10579">
    <property type="entry name" value="CALCIUM-ACTIVATED CHLORIDE CHANNEL REGULATOR"/>
    <property type="match status" value="1"/>
</dbReference>
<protein>
    <recommendedName>
        <fullName evidence="3">VWFA domain-containing protein</fullName>
    </recommendedName>
</protein>
<feature type="compositionally biased region" description="Basic and acidic residues" evidence="1">
    <location>
        <begin position="566"/>
        <end position="578"/>
    </location>
</feature>
<dbReference type="Pfam" id="PF00092">
    <property type="entry name" value="VWA"/>
    <property type="match status" value="1"/>
</dbReference>
<keyword evidence="2" id="KW-0472">Membrane</keyword>
<dbReference type="EMBL" id="MGFH01000123">
    <property type="protein sequence ID" value="OGM05149.1"/>
    <property type="molecule type" value="Genomic_DNA"/>
</dbReference>
<dbReference type="SMART" id="SM00327">
    <property type="entry name" value="VWA"/>
    <property type="match status" value="1"/>
</dbReference>
<feature type="region of interest" description="Disordered" evidence="1">
    <location>
        <begin position="565"/>
        <end position="586"/>
    </location>
</feature>
<feature type="domain" description="VWFA" evidence="3">
    <location>
        <begin position="234"/>
        <end position="444"/>
    </location>
</feature>
<dbReference type="PANTHER" id="PTHR10579:SF43">
    <property type="entry name" value="ZINC FINGER (C3HC4-TYPE RING FINGER) FAMILY PROTEIN"/>
    <property type="match status" value="1"/>
</dbReference>
<sequence>MHKKAKVKHSQNRRTAMKKNINLFGAMRFIDKLFLGLGFSSFIVWLYLCGYFSGRIDDWSYNYYNNFQTPDGITASFYLVFILPAFPFLVRDIFSSLRWTFSKPYFFIDAIIAVIILFVAAAVSMPQFCSMSGDFGYSAGGAKDIDSFRQNIKRHYMPLETDITHEGLFYDYYFNTSGEIPSKTSAMTDKPALFKPVYSWVSSKNPLNGERENFITIGLRSDMDISKIKRKKLNLVVVLDISGSMSSGFNKYYYDQFTKNKAVKSDEEAERYLSKLAVACRSIVGLLDHLKPEDSFGMVLFDQRAYCAKPLRRMAATNINALKMHILGINTGGSTNMEAGYETGRGLLEGSETLDPEEYENRIIFLTDAMPNTGSINSRELLGLAKEFAAKRIYSTFIGVGLDFNTGLIENISKVRGANYYSVHSSAEFKKRLDLEFDYMVNPLIFNLGLSFSSKRFGIEEVYGSPEADLAAGELMKVNTLFPSPISEGGVKGGIIVLKLYDTGEGAGGIQLTTTYETRSGALKTTSAEFLPPSSAAEAGAEKDARKAVLLARYVNLMKNWITNERGSRDDPLSRPKEPNGLSAWERSSKQLSISGDYRKAVKRFIDHFASEAKLIGDEKLTREQSVLASLAGYEQ</sequence>
<keyword evidence="2" id="KW-1133">Transmembrane helix</keyword>
<comment type="caution">
    <text evidence="4">The sequence shown here is derived from an EMBL/GenBank/DDBJ whole genome shotgun (WGS) entry which is preliminary data.</text>
</comment>
<feature type="transmembrane region" description="Helical" evidence="2">
    <location>
        <begin position="106"/>
        <end position="125"/>
    </location>
</feature>
<evidence type="ECO:0000313" key="4">
    <source>
        <dbReference type="EMBL" id="OGM05149.1"/>
    </source>
</evidence>
<gene>
    <name evidence="4" type="ORF">A2008_06395</name>
</gene>
<feature type="transmembrane region" description="Helical" evidence="2">
    <location>
        <begin position="33"/>
        <end position="53"/>
    </location>
</feature>
<dbReference type="Proteomes" id="UP000178735">
    <property type="component" value="Unassembled WGS sequence"/>
</dbReference>
<evidence type="ECO:0000256" key="2">
    <source>
        <dbReference type="SAM" id="Phobius"/>
    </source>
</evidence>
<name>A0A1F7WRN9_9BACT</name>
<evidence type="ECO:0000313" key="5">
    <source>
        <dbReference type="Proteomes" id="UP000178735"/>
    </source>
</evidence>
<evidence type="ECO:0000259" key="3">
    <source>
        <dbReference type="PROSITE" id="PS50234"/>
    </source>
</evidence>
<proteinExistence type="predicted"/>